<dbReference type="EMBL" id="CAJNNV010022552">
    <property type="protein sequence ID" value="CAE8608184.1"/>
    <property type="molecule type" value="Genomic_DNA"/>
</dbReference>
<evidence type="ECO:0000256" key="1">
    <source>
        <dbReference type="ARBA" id="ARBA00004651"/>
    </source>
</evidence>
<keyword evidence="2" id="KW-0813">Transport</keyword>
<feature type="transmembrane region" description="Helical" evidence="7">
    <location>
        <begin position="155"/>
        <end position="178"/>
    </location>
</feature>
<feature type="signal peptide" evidence="8">
    <location>
        <begin position="1"/>
        <end position="20"/>
    </location>
</feature>
<organism evidence="9 11">
    <name type="scientific">Polarella glacialis</name>
    <name type="common">Dinoflagellate</name>
    <dbReference type="NCBI Taxonomy" id="89957"/>
    <lineage>
        <taxon>Eukaryota</taxon>
        <taxon>Sar</taxon>
        <taxon>Alveolata</taxon>
        <taxon>Dinophyceae</taxon>
        <taxon>Suessiales</taxon>
        <taxon>Suessiaceae</taxon>
        <taxon>Polarella</taxon>
    </lineage>
</organism>
<keyword evidence="5 7" id="KW-1133">Transmembrane helix</keyword>
<evidence type="ECO:0000256" key="5">
    <source>
        <dbReference type="ARBA" id="ARBA00022989"/>
    </source>
</evidence>
<evidence type="ECO:0000256" key="8">
    <source>
        <dbReference type="SAM" id="SignalP"/>
    </source>
</evidence>
<dbReference type="GO" id="GO:0005886">
    <property type="term" value="C:plasma membrane"/>
    <property type="evidence" value="ECO:0007669"/>
    <property type="project" value="UniProtKB-SubCell"/>
</dbReference>
<evidence type="ECO:0000256" key="4">
    <source>
        <dbReference type="ARBA" id="ARBA00022692"/>
    </source>
</evidence>
<evidence type="ECO:0000256" key="6">
    <source>
        <dbReference type="ARBA" id="ARBA00023136"/>
    </source>
</evidence>
<protein>
    <submittedName>
        <fullName evidence="9">Uncharacterized protein</fullName>
    </submittedName>
</protein>
<evidence type="ECO:0000256" key="2">
    <source>
        <dbReference type="ARBA" id="ARBA00022448"/>
    </source>
</evidence>
<name>A0A813FCI4_POLGL</name>
<evidence type="ECO:0000313" key="11">
    <source>
        <dbReference type="Proteomes" id="UP000654075"/>
    </source>
</evidence>
<evidence type="ECO:0000256" key="7">
    <source>
        <dbReference type="SAM" id="Phobius"/>
    </source>
</evidence>
<proteinExistence type="predicted"/>
<dbReference type="GO" id="GO:0022857">
    <property type="term" value="F:transmembrane transporter activity"/>
    <property type="evidence" value="ECO:0007669"/>
    <property type="project" value="InterPro"/>
</dbReference>
<evidence type="ECO:0000256" key="3">
    <source>
        <dbReference type="ARBA" id="ARBA00022475"/>
    </source>
</evidence>
<keyword evidence="4 7" id="KW-0812">Transmembrane</keyword>
<dbReference type="InterPro" id="IPR000060">
    <property type="entry name" value="BCCT_transptr"/>
</dbReference>
<keyword evidence="6 7" id="KW-0472">Membrane</keyword>
<keyword evidence="11" id="KW-1185">Reference proteome</keyword>
<reference evidence="9" key="1">
    <citation type="submission" date="2021-02" db="EMBL/GenBank/DDBJ databases">
        <authorList>
            <person name="Dougan E. K."/>
            <person name="Rhodes N."/>
            <person name="Thang M."/>
            <person name="Chan C."/>
        </authorList>
    </citation>
    <scope>NUCLEOTIDE SEQUENCE</scope>
</reference>
<keyword evidence="8" id="KW-0732">Signal</keyword>
<feature type="non-terminal residue" evidence="9">
    <location>
        <position position="257"/>
    </location>
</feature>
<dbReference type="PANTHER" id="PTHR30047:SF7">
    <property type="entry name" value="HIGH-AFFINITY CHOLINE TRANSPORT PROTEIN"/>
    <property type="match status" value="1"/>
</dbReference>
<feature type="chain" id="PRO_5036221938" evidence="8">
    <location>
        <begin position="21"/>
        <end position="257"/>
    </location>
</feature>
<evidence type="ECO:0000313" key="9">
    <source>
        <dbReference type="EMBL" id="CAE8608184.1"/>
    </source>
</evidence>
<sequence length="257" mass="28800">MDWWTIFYWGWWISWAPLWAPSWPVSPGVAPSAMCFFTVCRCHSSILWFGTFGGAAIRMHRRATLLSDTGFQLHQDANLYLHTSSDFRPAGAGKCYSVPDREYVTDIKVSQVCAFSWKDDSGYWFDLIGQYHGMGPFLVVVSIIDIESLKALQSIFVFAGLPFAVVIMLMCTALWRALKIDQKHMPARKQRVDWALPLHGGIFDILEFGLSLGTSGLPQSKTALGFFLGLFAPPRLLWKSLRSLAALLTAQPSSALQ</sequence>
<dbReference type="PANTHER" id="PTHR30047">
    <property type="entry name" value="HIGH-AFFINITY CHOLINE TRANSPORT PROTEIN-RELATED"/>
    <property type="match status" value="1"/>
</dbReference>
<evidence type="ECO:0000313" key="10">
    <source>
        <dbReference type="EMBL" id="CAE8629176.1"/>
    </source>
</evidence>
<dbReference type="Proteomes" id="UP000654075">
    <property type="component" value="Unassembled WGS sequence"/>
</dbReference>
<comment type="subcellular location">
    <subcellularLocation>
        <location evidence="1">Cell membrane</location>
        <topology evidence="1">Multi-pass membrane protein</topology>
    </subcellularLocation>
</comment>
<gene>
    <name evidence="9" type="ORF">PGLA1383_LOCUS26058</name>
    <name evidence="10" type="ORF">PGLA1383_LOCUS45720</name>
</gene>
<dbReference type="EMBL" id="CAJNNV010029605">
    <property type="protein sequence ID" value="CAE8629176.1"/>
    <property type="molecule type" value="Genomic_DNA"/>
</dbReference>
<comment type="caution">
    <text evidence="9">The sequence shown here is derived from an EMBL/GenBank/DDBJ whole genome shotgun (WGS) entry which is preliminary data.</text>
</comment>
<dbReference type="OrthoDB" id="1045822at2759"/>
<keyword evidence="3" id="KW-1003">Cell membrane</keyword>
<accession>A0A813FCI4</accession>
<dbReference type="AlphaFoldDB" id="A0A813FCI4"/>